<dbReference type="EMBL" id="JBCNJP010000027">
    <property type="protein sequence ID" value="KAK9053380.1"/>
    <property type="molecule type" value="Genomic_DNA"/>
</dbReference>
<protein>
    <submittedName>
        <fullName evidence="2">Uncharacterized protein</fullName>
    </submittedName>
</protein>
<reference evidence="2 3" key="1">
    <citation type="submission" date="2024-04" db="EMBL/GenBank/DDBJ databases">
        <title>The reference genome of an endangered Asteraceae, Deinandra increscens subsp. villosa, native to the Central Coast of California.</title>
        <authorList>
            <person name="Guilliams M."/>
            <person name="Hasenstab-Lehman K."/>
            <person name="Meyer R."/>
            <person name="Mcevoy S."/>
        </authorList>
    </citation>
    <scope>NUCLEOTIDE SEQUENCE [LARGE SCALE GENOMIC DNA]</scope>
    <source>
        <tissue evidence="2">Leaf</tissue>
    </source>
</reference>
<organism evidence="2 3">
    <name type="scientific">Deinandra increscens subsp. villosa</name>
    <dbReference type="NCBI Taxonomy" id="3103831"/>
    <lineage>
        <taxon>Eukaryota</taxon>
        <taxon>Viridiplantae</taxon>
        <taxon>Streptophyta</taxon>
        <taxon>Embryophyta</taxon>
        <taxon>Tracheophyta</taxon>
        <taxon>Spermatophyta</taxon>
        <taxon>Magnoliopsida</taxon>
        <taxon>eudicotyledons</taxon>
        <taxon>Gunneridae</taxon>
        <taxon>Pentapetalae</taxon>
        <taxon>asterids</taxon>
        <taxon>campanulids</taxon>
        <taxon>Asterales</taxon>
        <taxon>Asteraceae</taxon>
        <taxon>Asteroideae</taxon>
        <taxon>Heliantheae alliance</taxon>
        <taxon>Madieae</taxon>
        <taxon>Madiinae</taxon>
        <taxon>Deinandra</taxon>
    </lineage>
</organism>
<dbReference type="Pfam" id="PF07816">
    <property type="entry name" value="DUF1645"/>
    <property type="match status" value="1"/>
</dbReference>
<feature type="region of interest" description="Disordered" evidence="1">
    <location>
        <begin position="92"/>
        <end position="113"/>
    </location>
</feature>
<evidence type="ECO:0000313" key="2">
    <source>
        <dbReference type="EMBL" id="KAK9053380.1"/>
    </source>
</evidence>
<accession>A0AAP0CBL8</accession>
<dbReference type="AlphaFoldDB" id="A0AAP0CBL8"/>
<proteinExistence type="predicted"/>
<keyword evidence="3" id="KW-1185">Reference proteome</keyword>
<dbReference type="PANTHER" id="PTHR33095">
    <property type="entry name" value="OS07G0619500 PROTEIN"/>
    <property type="match status" value="1"/>
</dbReference>
<evidence type="ECO:0000256" key="1">
    <source>
        <dbReference type="SAM" id="MobiDB-lite"/>
    </source>
</evidence>
<feature type="compositionally biased region" description="Low complexity" evidence="1">
    <location>
        <begin position="7"/>
        <end position="22"/>
    </location>
</feature>
<name>A0AAP0CBL8_9ASTR</name>
<evidence type="ECO:0000313" key="3">
    <source>
        <dbReference type="Proteomes" id="UP001408789"/>
    </source>
</evidence>
<gene>
    <name evidence="2" type="ORF">SSX86_030013</name>
</gene>
<comment type="caution">
    <text evidence="2">The sequence shown here is derived from an EMBL/GenBank/DDBJ whole genome shotgun (WGS) entry which is preliminary data.</text>
</comment>
<dbReference type="Proteomes" id="UP001408789">
    <property type="component" value="Unassembled WGS sequence"/>
</dbReference>
<sequence length="253" mass="28122">MEKQVITPSPAATPYTTAPSTPLFYSAPTSPIHALVGFQQDHDHDFAFNFTQPPPISAADDLFHAGKIKPLKPISDESPKSKDLDSFTWALNRKPGEQTQSPPKRSRSSPFRISDILSDEDNNRKNSLTWYSKWNLKNLILFRSASEGSTRRSKDPVNKYTRITKGDEGVKISRCRSGDSCSSSSVVGRVTRKVSAHEIHYTANRAVAEEMRRKTYLPYKSGLFGCLGFHNNGAAAANVHQISRGVNSVLKQR</sequence>
<dbReference type="PANTHER" id="PTHR33095:SF131">
    <property type="match status" value="1"/>
</dbReference>
<feature type="region of interest" description="Disordered" evidence="1">
    <location>
        <begin position="1"/>
        <end position="23"/>
    </location>
</feature>
<dbReference type="InterPro" id="IPR012442">
    <property type="entry name" value="DUF1645_plant"/>
</dbReference>